<evidence type="ECO:0000259" key="5">
    <source>
        <dbReference type="Pfam" id="PF05729"/>
    </source>
</evidence>
<dbReference type="Pfam" id="PF00023">
    <property type="entry name" value="Ank"/>
    <property type="match status" value="2"/>
</dbReference>
<dbReference type="Gene3D" id="1.25.40.20">
    <property type="entry name" value="Ankyrin repeat-containing domain"/>
    <property type="match status" value="5"/>
</dbReference>
<evidence type="ECO:0000256" key="3">
    <source>
        <dbReference type="PROSITE-ProRule" id="PRU00023"/>
    </source>
</evidence>
<evidence type="ECO:0000313" key="6">
    <source>
        <dbReference type="EMBL" id="CAD7416493.1"/>
    </source>
</evidence>
<dbReference type="InterPro" id="IPR027417">
    <property type="entry name" value="P-loop_NTPase"/>
</dbReference>
<feature type="compositionally biased region" description="Basic and acidic residues" evidence="4">
    <location>
        <begin position="54"/>
        <end position="73"/>
    </location>
</feature>
<feature type="repeat" description="ANK" evidence="3">
    <location>
        <begin position="1318"/>
        <end position="1350"/>
    </location>
</feature>
<evidence type="ECO:0000256" key="1">
    <source>
        <dbReference type="ARBA" id="ARBA00022737"/>
    </source>
</evidence>
<feature type="repeat" description="ANK" evidence="3">
    <location>
        <begin position="1992"/>
        <end position="2024"/>
    </location>
</feature>
<dbReference type="InterPro" id="IPR036770">
    <property type="entry name" value="Ankyrin_rpt-contain_sf"/>
</dbReference>
<feature type="repeat" description="ANK" evidence="3">
    <location>
        <begin position="1483"/>
        <end position="1515"/>
    </location>
</feature>
<dbReference type="PROSITE" id="PS50088">
    <property type="entry name" value="ANK_REPEAT"/>
    <property type="match status" value="23"/>
</dbReference>
<feature type="repeat" description="ANK" evidence="3">
    <location>
        <begin position="2025"/>
        <end position="2057"/>
    </location>
</feature>
<reference evidence="6" key="1">
    <citation type="submission" date="2020-11" db="EMBL/GenBank/DDBJ databases">
        <authorList>
            <person name="Tran Van P."/>
        </authorList>
    </citation>
    <scope>NUCLEOTIDE SEQUENCE</scope>
</reference>
<feature type="repeat" description="ANK" evidence="3">
    <location>
        <begin position="1765"/>
        <end position="1797"/>
    </location>
</feature>
<dbReference type="Gene3D" id="3.40.50.300">
    <property type="entry name" value="P-loop containing nucleotide triphosphate hydrolases"/>
    <property type="match status" value="1"/>
</dbReference>
<feature type="repeat" description="ANK" evidence="3">
    <location>
        <begin position="1221"/>
        <end position="1242"/>
    </location>
</feature>
<dbReference type="InterPro" id="IPR002110">
    <property type="entry name" value="Ankyrin_rpt"/>
</dbReference>
<feature type="domain" description="NACHT" evidence="5">
    <location>
        <begin position="672"/>
        <end position="831"/>
    </location>
</feature>
<evidence type="ECO:0000256" key="2">
    <source>
        <dbReference type="ARBA" id="ARBA00023043"/>
    </source>
</evidence>
<accession>A0A7R9DKP1</accession>
<dbReference type="EMBL" id="OD011219">
    <property type="protein sequence ID" value="CAD7416493.1"/>
    <property type="molecule type" value="Genomic_DNA"/>
</dbReference>
<dbReference type="Pfam" id="PF05729">
    <property type="entry name" value="NACHT"/>
    <property type="match status" value="1"/>
</dbReference>
<feature type="repeat" description="ANK" evidence="3">
    <location>
        <begin position="1516"/>
        <end position="1548"/>
    </location>
</feature>
<feature type="repeat" description="ANK" evidence="3">
    <location>
        <begin position="1926"/>
        <end position="1958"/>
    </location>
</feature>
<dbReference type="InterPro" id="IPR007111">
    <property type="entry name" value="NACHT_NTPase"/>
</dbReference>
<dbReference type="PRINTS" id="PR01415">
    <property type="entry name" value="ANKYRIN"/>
</dbReference>
<feature type="repeat" description="ANK" evidence="3">
    <location>
        <begin position="1798"/>
        <end position="1830"/>
    </location>
</feature>
<feature type="repeat" description="ANK" evidence="3">
    <location>
        <begin position="1732"/>
        <end position="1764"/>
    </location>
</feature>
<feature type="repeat" description="ANK" evidence="3">
    <location>
        <begin position="1285"/>
        <end position="1317"/>
    </location>
</feature>
<gene>
    <name evidence="6" type="ORF">TPSB3V08_LOCUS11082</name>
</gene>
<organism evidence="6">
    <name type="scientific">Timema poppense</name>
    <name type="common">Walking stick</name>
    <dbReference type="NCBI Taxonomy" id="170557"/>
    <lineage>
        <taxon>Eukaryota</taxon>
        <taxon>Metazoa</taxon>
        <taxon>Ecdysozoa</taxon>
        <taxon>Arthropoda</taxon>
        <taxon>Hexapoda</taxon>
        <taxon>Insecta</taxon>
        <taxon>Pterygota</taxon>
        <taxon>Neoptera</taxon>
        <taxon>Polyneoptera</taxon>
        <taxon>Phasmatodea</taxon>
        <taxon>Timematodea</taxon>
        <taxon>Timematoidea</taxon>
        <taxon>Timematidae</taxon>
        <taxon>Timema</taxon>
    </lineage>
</organism>
<proteinExistence type="predicted"/>
<dbReference type="SUPFAM" id="SSF48403">
    <property type="entry name" value="Ankyrin repeat"/>
    <property type="match status" value="4"/>
</dbReference>
<evidence type="ECO:0000256" key="4">
    <source>
        <dbReference type="SAM" id="MobiDB-lite"/>
    </source>
</evidence>
<keyword evidence="2 3" id="KW-0040">ANK repeat</keyword>
<feature type="repeat" description="ANK" evidence="3">
    <location>
        <begin position="1633"/>
        <end position="1665"/>
    </location>
</feature>
<feature type="repeat" description="ANK" evidence="3">
    <location>
        <begin position="1188"/>
        <end position="1220"/>
    </location>
</feature>
<feature type="repeat" description="ANK" evidence="3">
    <location>
        <begin position="1959"/>
        <end position="1991"/>
    </location>
</feature>
<feature type="repeat" description="ANK" evidence="3">
    <location>
        <begin position="2058"/>
        <end position="2090"/>
    </location>
</feature>
<feature type="region of interest" description="Disordered" evidence="4">
    <location>
        <begin position="54"/>
        <end position="79"/>
    </location>
</feature>
<dbReference type="SMART" id="SM00248">
    <property type="entry name" value="ANK"/>
    <property type="match status" value="29"/>
</dbReference>
<dbReference type="PANTHER" id="PTHR24198:SF165">
    <property type="entry name" value="ANKYRIN REPEAT-CONTAINING PROTEIN-RELATED"/>
    <property type="match status" value="1"/>
</dbReference>
<dbReference type="PROSITE" id="PS50297">
    <property type="entry name" value="ANK_REP_REGION"/>
    <property type="match status" value="22"/>
</dbReference>
<dbReference type="PANTHER" id="PTHR24198">
    <property type="entry name" value="ANKYRIN REPEAT AND PROTEIN KINASE DOMAIN-CONTAINING PROTEIN"/>
    <property type="match status" value="1"/>
</dbReference>
<feature type="repeat" description="ANK" evidence="3">
    <location>
        <begin position="2160"/>
        <end position="2192"/>
    </location>
</feature>
<dbReference type="Pfam" id="PF12796">
    <property type="entry name" value="Ank_2"/>
    <property type="match status" value="10"/>
</dbReference>
<dbReference type="SUPFAM" id="SSF52540">
    <property type="entry name" value="P-loop containing nucleoside triphosphate hydrolases"/>
    <property type="match status" value="1"/>
</dbReference>
<feature type="repeat" description="ANK" evidence="3">
    <location>
        <begin position="1351"/>
        <end position="1383"/>
    </location>
</feature>
<name>A0A7R9DKP1_TIMPO</name>
<keyword evidence="1" id="KW-0677">Repeat</keyword>
<feature type="repeat" description="ANK" evidence="3">
    <location>
        <begin position="1079"/>
        <end position="1111"/>
    </location>
</feature>
<dbReference type="Pfam" id="PF13637">
    <property type="entry name" value="Ank_4"/>
    <property type="match status" value="1"/>
</dbReference>
<feature type="repeat" description="ANK" evidence="3">
    <location>
        <begin position="1666"/>
        <end position="1698"/>
    </location>
</feature>
<protein>
    <recommendedName>
        <fullName evidence="5">NACHT domain-containing protein</fullName>
    </recommendedName>
</protein>
<feature type="repeat" description="ANK" evidence="3">
    <location>
        <begin position="1384"/>
        <end position="1416"/>
    </location>
</feature>
<feature type="repeat" description="ANK" evidence="3">
    <location>
        <begin position="1699"/>
        <end position="1731"/>
    </location>
</feature>
<feature type="repeat" description="ANK" evidence="3">
    <location>
        <begin position="1417"/>
        <end position="1449"/>
    </location>
</feature>
<feature type="repeat" description="ANK" evidence="3">
    <location>
        <begin position="2091"/>
        <end position="2123"/>
    </location>
</feature>
<sequence length="2221" mass="250206">MVLLQKELQELRSQEMFLESLEEESDVEERLEDLEFKIESTQLELVGLERKIRQEQEANQSQERRSTSRDTDPKLSTPEGVGDAAVKVFYRREGVANIHGPMYEVKLSLLVFLRNLNRGTIFYLCTNLDEAGAFDDVVYKSVMNQGGGDEVEDIVFLQLKHRDVDKDKPMYLLKSDDSFGIMKYFLSYCEIERQMLEETDHPIFSGKLEDCVFVMFTNGVLEADFLSKSKEAELDKHVKEEIRIALRTTQNEGDVENIFNKLLKRNTKWSEKQGIVSYLDNCSGFWPRFVRKVQMKRLKAQSVYLKNLTIKFEEDKIKTLSERTLNNPGALCVVSEKGSLTISCLKIFMVLNESDHKDCVFVDSKWLMVNLDYMWSVWAGVWCTTLIILCNDHIPTKKVLDEVKRVLGSNPSARVVFICSKDDTLLKTFGKDCVFFDEIHFSQLTVGSQDRVLGKKVTFQGHDVRIKSVIGTNSPDKYLKGAILQDLICNSYFKIGEDLPRDDSYYIPRSLVQTNYLKKSILKWLKTNEVFAVSNITEKQLQKLVSPNVVLFKFEGKCLVNIQLKRKVNNKGDFGEQDELTSDKVSDDLHHAQKDALNEGKIVILDHDKEREQFQYLRTQFSKDHKVHWLHFDRDSLKWKKSSNDISTIKKYIDNESLEIQAEIVNSLEDNLVLVIAEPGMGKSSLLKHVAAETKLIDQSKFVLYINLNDNDKTDFLDEIELSDIDASTTKEFIFGSSKDKEDDSKGQLLEYFFGDFHDTVVLMDSFDEISPDYSDKVCALIYEIRKSGVETLWVTSRPSMNNYLEDELSVLSYKMKPFSKDDQREFLKTYWTLLVPNIEQDRLEVFIEELLNRCTQSLNDARNNFCGIPLQTKMLADSFKQNLIDYNDTKSFNIPKKIDLHKLFDTFIMIKCDDYCDKLKLVDSKVAVKRIKKRMYKEFVSNHKACAALYLFHKDDILLISKECKCSIEETARDCIHVFEKEGGNTGIIDKIVDGKVHFVHRSYAEYFFADWLCENYEQCLDFIHKKLFESNYKVCFDIFNQKIIIDRPLHNAVFQNNLKEVELLIFNGELVSSKDKLGRTPLHLAAGFNSADIAKVLLDAESEVSSIDKLGYKPIQYGDMTLSWGVVEIILTKESCTQNLVRIGEYISDPLGKYQIGALFVKDGYANLTCFLLCNGYNVNAPVDNIGSSLLHLAADYGHLNIVKCLVDKGADINQPNRKGFDPLHVATRSGHLEVVQFLVGLKQNFKESLGEHKILLIASENGHTHIVNYLLDLIDVNTVDSEGYTALHAAVRGGQLEVVQLLVKRNAHINCKDVHGYTALKYCVRDGRLDVLEFLVKNKGDINLSDENQVNLLHHASRAGQLDSVKYLLSLGIDINSRDRLGFTALHHAIRNSNLHIVTYLTEANADVNLPDNSGQSPLIEAAKYGKLDIVKYLFLNGAKASMTDNDGCDVFLYATRHGRLNVVEYLFEMNANTCSVDKRGLGGLHFASINGSPDVVKYLVGKAFDVKASDKDGLQALHYAAQYGRLIVVKYLLEAGADINVLDNDGRNVLIHASLRFLAWKGGRPATLPICSGVGRSIESERTPSIQDNTKPIMGHLMPPLCQSVRNHRLDTFKELLKDGGDINATDKLGRNVLHHVIKCGGLDFVRHIVDMGGDINVQDRNGFNALHYALRKGEIDVVQYLILKGADVNAIDANSSSLIHIAVRNERLDILQCLVKEGGNLNIVDKSGFCALHYAVQHGNISLVKCLVENHANIELPDSRGYRCLHFSSQCKNLEVVKYLIRQGAELDAIDMEGNTALHISAKQGCLEVSRCLVEAEATIDTQNNRGHTALNIAKDNGHKDVVEYLEWRKPKKYVTYDNKFESLHQDEMKGGLLILKYCPTAGDHVSVVSDGAYGGGIHSVEETLPGEGCDLSENNFVVQGGVTSLHRAARSGKIEAVKLAIREGAEINLRDNKGLTALHHAVRSHEVDVLNVLLRMKADCNIGDHNKLLPLHYAISKKSFAVVQCLVEGGSKVNSPDDEGLTALHLTAKNGKIDYIKYLLQNGADVNLSDSKGLTALHHSVRNGTKTNMMFLISKGANLNAQDKRGLNALHHASISGRTNLVECLVKMVVDLDVSDRAGMTAFHHAVKHGRMETVEFLADKTGGRVDIHAVDGDASSALHHAALCGHLYLFQYLVNKDLDINLTDNKGYKAMHYAEIKGHTKIVDFFSKIQASDP</sequence>